<comment type="catalytic activity">
    <reaction evidence="1">
        <text>alpha-D-glucose 1-phosphate = alpha-D-glucose 6-phosphate</text>
        <dbReference type="Rhea" id="RHEA:23536"/>
        <dbReference type="ChEBI" id="CHEBI:58225"/>
        <dbReference type="ChEBI" id="CHEBI:58601"/>
        <dbReference type="EC" id="5.4.2.2"/>
    </reaction>
</comment>
<evidence type="ECO:0000256" key="6">
    <source>
        <dbReference type="ARBA" id="ARBA00012728"/>
    </source>
</evidence>
<evidence type="ECO:0000256" key="5">
    <source>
        <dbReference type="ARBA" id="ARBA00010231"/>
    </source>
</evidence>
<dbReference type="InterPro" id="IPR005846">
    <property type="entry name" value="A-D-PHexomutase_a/b/a-III"/>
</dbReference>
<protein>
    <recommendedName>
        <fullName evidence="12">Phosphoglucomutase</fullName>
        <ecNumber evidence="6">5.4.2.2</ecNumber>
    </recommendedName>
    <alternativeName>
        <fullName evidence="14">Alpha-phosphoglucomutase</fullName>
    </alternativeName>
    <alternativeName>
        <fullName evidence="13">Glucose phosphomutase</fullName>
    </alternativeName>
</protein>
<comment type="similarity">
    <text evidence="5 15">Belongs to the phosphohexose mutase family.</text>
</comment>
<dbReference type="Pfam" id="PF00408">
    <property type="entry name" value="PGM_PMM_IV"/>
    <property type="match status" value="1"/>
</dbReference>
<dbReference type="PANTHER" id="PTHR45745:SF1">
    <property type="entry name" value="PHOSPHOGLUCOMUTASE 2B-RELATED"/>
    <property type="match status" value="1"/>
</dbReference>
<dbReference type="STRING" id="1173111.SAMN05444955_106220"/>
<dbReference type="GO" id="GO:0004614">
    <property type="term" value="F:phosphoglucomutase activity"/>
    <property type="evidence" value="ECO:0007669"/>
    <property type="project" value="UniProtKB-EC"/>
</dbReference>
<evidence type="ECO:0000256" key="2">
    <source>
        <dbReference type="ARBA" id="ARBA00001946"/>
    </source>
</evidence>
<dbReference type="Proteomes" id="UP000199695">
    <property type="component" value="Unassembled WGS sequence"/>
</dbReference>
<dbReference type="InterPro" id="IPR005843">
    <property type="entry name" value="A-D-PHexomutase_C"/>
</dbReference>
<evidence type="ECO:0000256" key="9">
    <source>
        <dbReference type="ARBA" id="ARBA00022723"/>
    </source>
</evidence>
<dbReference type="Pfam" id="PF02879">
    <property type="entry name" value="PGM_PMM_II"/>
    <property type="match status" value="1"/>
</dbReference>
<comment type="pathway">
    <text evidence="4">Lipid metabolism.</text>
</comment>
<evidence type="ECO:0000259" key="18">
    <source>
        <dbReference type="Pfam" id="PF02879"/>
    </source>
</evidence>
<evidence type="ECO:0000256" key="11">
    <source>
        <dbReference type="ARBA" id="ARBA00023235"/>
    </source>
</evidence>
<evidence type="ECO:0000259" key="17">
    <source>
        <dbReference type="Pfam" id="PF02878"/>
    </source>
</evidence>
<dbReference type="SUPFAM" id="SSF53738">
    <property type="entry name" value="Phosphoglucomutase, first 3 domains"/>
    <property type="match status" value="3"/>
</dbReference>
<dbReference type="InterPro" id="IPR005841">
    <property type="entry name" value="Alpha-D-phosphohexomutase_SF"/>
</dbReference>
<dbReference type="CDD" id="cd05799">
    <property type="entry name" value="PGM2"/>
    <property type="match status" value="1"/>
</dbReference>
<dbReference type="PANTHER" id="PTHR45745">
    <property type="entry name" value="PHOSPHOMANNOMUTASE 45A"/>
    <property type="match status" value="1"/>
</dbReference>
<name>A0A1H8EA95_9BACL</name>
<evidence type="ECO:0000259" key="19">
    <source>
        <dbReference type="Pfam" id="PF02880"/>
    </source>
</evidence>
<feature type="domain" description="Alpha-D-phosphohexomutase C-terminal" evidence="16">
    <location>
        <begin position="490"/>
        <end position="539"/>
    </location>
</feature>
<dbReference type="Pfam" id="PF02878">
    <property type="entry name" value="PGM_PMM_I"/>
    <property type="match status" value="1"/>
</dbReference>
<dbReference type="SUPFAM" id="SSF55957">
    <property type="entry name" value="Phosphoglucomutase, C-terminal domain"/>
    <property type="match status" value="1"/>
</dbReference>
<evidence type="ECO:0000256" key="13">
    <source>
        <dbReference type="ARBA" id="ARBA00041398"/>
    </source>
</evidence>
<dbReference type="Gene3D" id="3.30.310.50">
    <property type="entry name" value="Alpha-D-phosphohexomutase, C-terminal domain"/>
    <property type="match status" value="1"/>
</dbReference>
<keyword evidence="7" id="KW-0119">Carbohydrate metabolism</keyword>
<keyword evidence="21" id="KW-1185">Reference proteome</keyword>
<evidence type="ECO:0000313" key="21">
    <source>
        <dbReference type="Proteomes" id="UP000199695"/>
    </source>
</evidence>
<dbReference type="Pfam" id="PF02880">
    <property type="entry name" value="PGM_PMM_III"/>
    <property type="match status" value="1"/>
</dbReference>
<evidence type="ECO:0000256" key="8">
    <source>
        <dbReference type="ARBA" id="ARBA00022553"/>
    </source>
</evidence>
<feature type="domain" description="Alpha-D-phosphohexomutase alpha/beta/alpha" evidence="19">
    <location>
        <begin position="322"/>
        <end position="448"/>
    </location>
</feature>
<dbReference type="GO" id="GO:0008973">
    <property type="term" value="F:phosphopentomutase activity"/>
    <property type="evidence" value="ECO:0007669"/>
    <property type="project" value="TreeGrafter"/>
</dbReference>
<dbReference type="Gene3D" id="3.40.120.10">
    <property type="entry name" value="Alpha-D-Glucose-1,6-Bisphosphate, subunit A, domain 3"/>
    <property type="match status" value="3"/>
</dbReference>
<keyword evidence="10 15" id="KW-0460">Magnesium</keyword>
<dbReference type="InterPro" id="IPR005845">
    <property type="entry name" value="A-D-PHexomutase_a/b/a-II"/>
</dbReference>
<feature type="domain" description="Alpha-D-phosphohexomutase alpha/beta/alpha" evidence="17">
    <location>
        <begin position="39"/>
        <end position="177"/>
    </location>
</feature>
<dbReference type="GO" id="GO:0000287">
    <property type="term" value="F:magnesium ion binding"/>
    <property type="evidence" value="ECO:0007669"/>
    <property type="project" value="InterPro"/>
</dbReference>
<dbReference type="EMBL" id="FOCQ01000006">
    <property type="protein sequence ID" value="SEN16439.1"/>
    <property type="molecule type" value="Genomic_DNA"/>
</dbReference>
<accession>A0A1H8EA95</accession>
<comment type="cofactor">
    <cofactor evidence="2">
        <name>Mg(2+)</name>
        <dbReference type="ChEBI" id="CHEBI:18420"/>
    </cofactor>
</comment>
<keyword evidence="7" id="KW-0313">Glucose metabolism</keyword>
<dbReference type="InterPro" id="IPR036900">
    <property type="entry name" value="A-D-PHexomutase_C_sf"/>
</dbReference>
<dbReference type="OrthoDB" id="9806956at2"/>
<dbReference type="GO" id="GO:0006166">
    <property type="term" value="P:purine ribonucleoside salvage"/>
    <property type="evidence" value="ECO:0007669"/>
    <property type="project" value="TreeGrafter"/>
</dbReference>
<keyword evidence="9 15" id="KW-0479">Metal-binding</keyword>
<proteinExistence type="inferred from homology"/>
<gene>
    <name evidence="20" type="ORF">SAMN05444955_106220</name>
</gene>
<evidence type="ECO:0000256" key="4">
    <source>
        <dbReference type="ARBA" id="ARBA00005189"/>
    </source>
</evidence>
<evidence type="ECO:0000256" key="15">
    <source>
        <dbReference type="RuleBase" id="RU004326"/>
    </source>
</evidence>
<keyword evidence="11" id="KW-0413">Isomerase</keyword>
<dbReference type="RefSeq" id="WP_089967455.1">
    <property type="nucleotide sequence ID" value="NZ_FOCQ01000006.1"/>
</dbReference>
<keyword evidence="8" id="KW-0597">Phosphoprotein</keyword>
<sequence length="559" mass="62575">MNDYLRWLNHPLIDPEILSELKSLTDEKEIEDRFYQPLAFGTAGLRGIIGAGTNRMNKYTVRRATAGFARYLMNTNSQAHGQGVAIAYDSRHKSPEFAAEAAGVLAYYGIRVYLFKELRPTPMLSFAVRHLKAAGGIVITASHNPPEYNGYKVYGPDGAQLLPEPANRILNEIQQIEDELSIPVLSIDEGMAKGLIHLIGEEIDQAYIEKLRTLSFHPGVIKEMGDQLGIVFTPLHGTGNIPVRRILKELGFSRVHVVPEQEQPDPEFRTVSSPNPEERQAFDLALRLAEQVHADILIGTDPDADRVGVIVKHEDEYVALTGNQIGALLLYYSLEQKRLQGTLPENGVMLKTIVTSELGRQIASQYDVQTVDVLTGFKYIAEKIREYETSGRHSFVMGYEESYGYLLGDFVRDKDAVQASMMACEMAAYYKRQGLTLVDVLQQLFDKFGTYLEDLTSFTFQGKEGKEKMDAWMNKLREQPLTEVGGIKVSLNEDYQSGLHGLPPANVLKIHLADGSWIAVRPSGTEPKIKFYFGATGVNQEKAAQKIRKMKQEMLKLVV</sequence>
<feature type="domain" description="Alpha-D-phosphohexomutase alpha/beta/alpha" evidence="18">
    <location>
        <begin position="206"/>
        <end position="312"/>
    </location>
</feature>
<dbReference type="AlphaFoldDB" id="A0A1H8EA95"/>
<dbReference type="PROSITE" id="PS00710">
    <property type="entry name" value="PGM_PMM"/>
    <property type="match status" value="1"/>
</dbReference>
<evidence type="ECO:0000256" key="1">
    <source>
        <dbReference type="ARBA" id="ARBA00000443"/>
    </source>
</evidence>
<dbReference type="GO" id="GO:0006006">
    <property type="term" value="P:glucose metabolic process"/>
    <property type="evidence" value="ECO:0007669"/>
    <property type="project" value="UniProtKB-KW"/>
</dbReference>
<dbReference type="PRINTS" id="PR00509">
    <property type="entry name" value="PGMPMM"/>
</dbReference>
<dbReference type="EC" id="5.4.2.2" evidence="6"/>
<evidence type="ECO:0000256" key="7">
    <source>
        <dbReference type="ARBA" id="ARBA00022526"/>
    </source>
</evidence>
<reference evidence="20 21" key="1">
    <citation type="submission" date="2016-10" db="EMBL/GenBank/DDBJ databases">
        <authorList>
            <person name="de Groot N.N."/>
        </authorList>
    </citation>
    <scope>NUCLEOTIDE SEQUENCE [LARGE SCALE GENOMIC DNA]</scope>
    <source>
        <strain evidence="20 21">DSM 46701</strain>
    </source>
</reference>
<comment type="pathway">
    <text evidence="3">Glycolipid metabolism; diglucosyl-diacylglycerol biosynthesis.</text>
</comment>
<dbReference type="InterPro" id="IPR016066">
    <property type="entry name" value="A-D-PHexomutase_CS"/>
</dbReference>
<evidence type="ECO:0000259" key="16">
    <source>
        <dbReference type="Pfam" id="PF00408"/>
    </source>
</evidence>
<dbReference type="InterPro" id="IPR005844">
    <property type="entry name" value="A-D-PHexomutase_a/b/a-I"/>
</dbReference>
<evidence type="ECO:0000256" key="3">
    <source>
        <dbReference type="ARBA" id="ARBA00005164"/>
    </source>
</evidence>
<dbReference type="InterPro" id="IPR016055">
    <property type="entry name" value="A-D-PHexomutase_a/b/a-I/II/III"/>
</dbReference>
<evidence type="ECO:0000256" key="14">
    <source>
        <dbReference type="ARBA" id="ARBA00041467"/>
    </source>
</evidence>
<evidence type="ECO:0000256" key="10">
    <source>
        <dbReference type="ARBA" id="ARBA00022842"/>
    </source>
</evidence>
<evidence type="ECO:0000313" key="20">
    <source>
        <dbReference type="EMBL" id="SEN16439.1"/>
    </source>
</evidence>
<evidence type="ECO:0000256" key="12">
    <source>
        <dbReference type="ARBA" id="ARBA00039995"/>
    </source>
</evidence>
<organism evidence="20 21">
    <name type="scientific">Lihuaxuella thermophila</name>
    <dbReference type="NCBI Taxonomy" id="1173111"/>
    <lineage>
        <taxon>Bacteria</taxon>
        <taxon>Bacillati</taxon>
        <taxon>Bacillota</taxon>
        <taxon>Bacilli</taxon>
        <taxon>Bacillales</taxon>
        <taxon>Thermoactinomycetaceae</taxon>
        <taxon>Lihuaxuella</taxon>
    </lineage>
</organism>